<comment type="caution">
    <text evidence="2">The sequence shown here is derived from an EMBL/GenBank/DDBJ whole genome shotgun (WGS) entry which is preliminary data.</text>
</comment>
<evidence type="ECO:0000256" key="1">
    <source>
        <dbReference type="SAM" id="Phobius"/>
    </source>
</evidence>
<reference evidence="2 3" key="1">
    <citation type="submission" date="2015-01" db="EMBL/GenBank/DDBJ databases">
        <title>Genome Sequence of Magnetospirillum magnetotacticum Strain MS-1.</title>
        <authorList>
            <person name="Marinov G.K."/>
            <person name="Smalley M.D."/>
            <person name="DeSalvo G."/>
        </authorList>
    </citation>
    <scope>NUCLEOTIDE SEQUENCE [LARGE SCALE GENOMIC DNA]</scope>
    <source>
        <strain evidence="2 3">MS-1</strain>
    </source>
</reference>
<keyword evidence="1" id="KW-0472">Membrane</keyword>
<sequence>MFVAFVDNILRPFWVLWVMMIFTGVVFYAYWPKNKSRLEDYGNIPLRDDNEER</sequence>
<keyword evidence="3" id="KW-1185">Reference proteome</keyword>
<evidence type="ECO:0000313" key="2">
    <source>
        <dbReference type="EMBL" id="KIL98053.1"/>
    </source>
</evidence>
<feature type="transmembrane region" description="Helical" evidence="1">
    <location>
        <begin position="12"/>
        <end position="31"/>
    </location>
</feature>
<dbReference type="EMBL" id="JXSL01000030">
    <property type="protein sequence ID" value="KIL98053.1"/>
    <property type="molecule type" value="Genomic_DNA"/>
</dbReference>
<dbReference type="AlphaFoldDB" id="A0A0C2YSD9"/>
<dbReference type="OrthoDB" id="7173870at2"/>
<name>A0A0C2YSD9_PARME</name>
<dbReference type="CDD" id="cd01324">
    <property type="entry name" value="cbb3_Oxidase_CcoQ"/>
    <property type="match status" value="1"/>
</dbReference>
<keyword evidence="1" id="KW-1133">Transmembrane helix</keyword>
<evidence type="ECO:0000313" key="3">
    <source>
        <dbReference type="Proteomes" id="UP000031971"/>
    </source>
</evidence>
<dbReference type="Proteomes" id="UP000031971">
    <property type="component" value="Unassembled WGS sequence"/>
</dbReference>
<proteinExistence type="predicted"/>
<dbReference type="InterPro" id="IPR008621">
    <property type="entry name" value="Cbb3-typ_cyt_oxidase_comp"/>
</dbReference>
<organism evidence="2 3">
    <name type="scientific">Paramagnetospirillum magnetotacticum MS-1</name>
    <dbReference type="NCBI Taxonomy" id="272627"/>
    <lineage>
        <taxon>Bacteria</taxon>
        <taxon>Pseudomonadati</taxon>
        <taxon>Pseudomonadota</taxon>
        <taxon>Alphaproteobacteria</taxon>
        <taxon>Rhodospirillales</taxon>
        <taxon>Magnetospirillaceae</taxon>
        <taxon>Paramagnetospirillum</taxon>
    </lineage>
</organism>
<keyword evidence="1" id="KW-0812">Transmembrane</keyword>
<protein>
    <recommendedName>
        <fullName evidence="4">Cytochrome c oxidase subunit CcoQ</fullName>
    </recommendedName>
</protein>
<dbReference type="Pfam" id="PF05545">
    <property type="entry name" value="FixQ"/>
    <property type="match status" value="1"/>
</dbReference>
<gene>
    <name evidence="2" type="ORF">CCC_01114</name>
</gene>
<dbReference type="STRING" id="272627.CCC_01114"/>
<evidence type="ECO:0008006" key="4">
    <source>
        <dbReference type="Google" id="ProtNLM"/>
    </source>
</evidence>
<accession>A0A0C2YSD9</accession>